<keyword evidence="3" id="KW-1003">Cell membrane</keyword>
<sequence length="313" mass="35138">MAKPLKGKAALKGMPQKPLSKRIRKNAAYYVMLAPLMCCLLVFCYFPMVGIFYAFTDYSPFRQDFNLVGFTNFENLFASAGFWQAFRNTLVISSVRLLLVTFGSIGLALLLDEIRSVWFKKLTQTVVYIPHFMSWVVVASVFTMFLSPKTGMVNGILQALGLESIYFLADKEWWRPCLYLISMWKEVGWGAIIYVSALAGVDMEQHEAAIMDGANRIQRVRHITLPAISGTIMVVFILNLAKILNLFDPVWVLQNAMVINESDVIETYVYRLGITSSQYGISTAAGLFKSVISVGFVILGNKLTKKITGEEVI</sequence>
<keyword evidence="6 7" id="KW-0472">Membrane</keyword>
<dbReference type="SUPFAM" id="SSF161098">
    <property type="entry name" value="MetI-like"/>
    <property type="match status" value="1"/>
</dbReference>
<dbReference type="CDD" id="cd06261">
    <property type="entry name" value="TM_PBP2"/>
    <property type="match status" value="1"/>
</dbReference>
<accession>A0A9D1UAY9</accession>
<evidence type="ECO:0000256" key="1">
    <source>
        <dbReference type="ARBA" id="ARBA00004651"/>
    </source>
</evidence>
<comment type="caution">
    <text evidence="9">The sequence shown here is derived from an EMBL/GenBank/DDBJ whole genome shotgun (WGS) entry which is preliminary data.</text>
</comment>
<protein>
    <submittedName>
        <fullName evidence="9">ABC transporter permease subunit</fullName>
    </submittedName>
</protein>
<evidence type="ECO:0000256" key="6">
    <source>
        <dbReference type="ARBA" id="ARBA00023136"/>
    </source>
</evidence>
<feature type="transmembrane region" description="Helical" evidence="7">
    <location>
        <begin position="90"/>
        <end position="114"/>
    </location>
</feature>
<gene>
    <name evidence="9" type="ORF">H9742_06380</name>
</gene>
<evidence type="ECO:0000259" key="8">
    <source>
        <dbReference type="PROSITE" id="PS50928"/>
    </source>
</evidence>
<dbReference type="PANTHER" id="PTHR30193:SF44">
    <property type="entry name" value="LACTOSE TRANSPORT SYSTEM PERMEASE PROTEIN LACF"/>
    <property type="match status" value="1"/>
</dbReference>
<dbReference type="Pfam" id="PF00528">
    <property type="entry name" value="BPD_transp_1"/>
    <property type="match status" value="1"/>
</dbReference>
<dbReference type="PANTHER" id="PTHR30193">
    <property type="entry name" value="ABC TRANSPORTER PERMEASE PROTEIN"/>
    <property type="match status" value="1"/>
</dbReference>
<evidence type="ECO:0000256" key="7">
    <source>
        <dbReference type="RuleBase" id="RU363032"/>
    </source>
</evidence>
<keyword evidence="5 7" id="KW-1133">Transmembrane helix</keyword>
<evidence type="ECO:0000256" key="3">
    <source>
        <dbReference type="ARBA" id="ARBA00022475"/>
    </source>
</evidence>
<organism evidence="9 10">
    <name type="scientific">Candidatus Acetatifactor stercoripullorum</name>
    <dbReference type="NCBI Taxonomy" id="2838414"/>
    <lineage>
        <taxon>Bacteria</taxon>
        <taxon>Bacillati</taxon>
        <taxon>Bacillota</taxon>
        <taxon>Clostridia</taxon>
        <taxon>Lachnospirales</taxon>
        <taxon>Lachnospiraceae</taxon>
        <taxon>Acetatifactor</taxon>
    </lineage>
</organism>
<dbReference type="InterPro" id="IPR035906">
    <property type="entry name" value="MetI-like_sf"/>
</dbReference>
<dbReference type="AlphaFoldDB" id="A0A9D1UAY9"/>
<dbReference type="GO" id="GO:0055085">
    <property type="term" value="P:transmembrane transport"/>
    <property type="evidence" value="ECO:0007669"/>
    <property type="project" value="InterPro"/>
</dbReference>
<feature type="transmembrane region" description="Helical" evidence="7">
    <location>
        <begin position="223"/>
        <end position="244"/>
    </location>
</feature>
<dbReference type="Proteomes" id="UP000824265">
    <property type="component" value="Unassembled WGS sequence"/>
</dbReference>
<evidence type="ECO:0000313" key="10">
    <source>
        <dbReference type="Proteomes" id="UP000824265"/>
    </source>
</evidence>
<keyword evidence="4 7" id="KW-0812">Transmembrane</keyword>
<evidence type="ECO:0000256" key="4">
    <source>
        <dbReference type="ARBA" id="ARBA00022692"/>
    </source>
</evidence>
<evidence type="ECO:0000313" key="9">
    <source>
        <dbReference type="EMBL" id="HIW81147.1"/>
    </source>
</evidence>
<comment type="subcellular location">
    <subcellularLocation>
        <location evidence="1 7">Cell membrane</location>
        <topology evidence="1 7">Multi-pass membrane protein</topology>
    </subcellularLocation>
</comment>
<feature type="transmembrane region" description="Helical" evidence="7">
    <location>
        <begin position="126"/>
        <end position="146"/>
    </location>
</feature>
<feature type="domain" description="ABC transmembrane type-1" evidence="8">
    <location>
        <begin position="86"/>
        <end position="300"/>
    </location>
</feature>
<dbReference type="InterPro" id="IPR051393">
    <property type="entry name" value="ABC_transporter_permease"/>
</dbReference>
<reference evidence="9" key="1">
    <citation type="journal article" date="2021" name="PeerJ">
        <title>Extensive microbial diversity within the chicken gut microbiome revealed by metagenomics and culture.</title>
        <authorList>
            <person name="Gilroy R."/>
            <person name="Ravi A."/>
            <person name="Getino M."/>
            <person name="Pursley I."/>
            <person name="Horton D.L."/>
            <person name="Alikhan N.F."/>
            <person name="Baker D."/>
            <person name="Gharbi K."/>
            <person name="Hall N."/>
            <person name="Watson M."/>
            <person name="Adriaenssens E.M."/>
            <person name="Foster-Nyarko E."/>
            <person name="Jarju S."/>
            <person name="Secka A."/>
            <person name="Antonio M."/>
            <person name="Oren A."/>
            <person name="Chaudhuri R.R."/>
            <person name="La Ragione R."/>
            <person name="Hildebrand F."/>
            <person name="Pallen M.J."/>
        </authorList>
    </citation>
    <scope>NUCLEOTIDE SEQUENCE</scope>
    <source>
        <strain evidence="9">CHK195-6426</strain>
    </source>
</reference>
<reference evidence="9" key="2">
    <citation type="submission" date="2021-04" db="EMBL/GenBank/DDBJ databases">
        <authorList>
            <person name="Gilroy R."/>
        </authorList>
    </citation>
    <scope>NUCLEOTIDE SEQUENCE</scope>
    <source>
        <strain evidence="9">CHK195-6426</strain>
    </source>
</reference>
<proteinExistence type="inferred from homology"/>
<keyword evidence="2 7" id="KW-0813">Transport</keyword>
<evidence type="ECO:0000256" key="2">
    <source>
        <dbReference type="ARBA" id="ARBA00022448"/>
    </source>
</evidence>
<dbReference type="Gene3D" id="1.10.3720.10">
    <property type="entry name" value="MetI-like"/>
    <property type="match status" value="1"/>
</dbReference>
<dbReference type="PROSITE" id="PS50928">
    <property type="entry name" value="ABC_TM1"/>
    <property type="match status" value="1"/>
</dbReference>
<dbReference type="GO" id="GO:0005886">
    <property type="term" value="C:plasma membrane"/>
    <property type="evidence" value="ECO:0007669"/>
    <property type="project" value="UniProtKB-SubCell"/>
</dbReference>
<dbReference type="InterPro" id="IPR000515">
    <property type="entry name" value="MetI-like"/>
</dbReference>
<dbReference type="EMBL" id="DXGH01000035">
    <property type="protein sequence ID" value="HIW81147.1"/>
    <property type="molecule type" value="Genomic_DNA"/>
</dbReference>
<feature type="transmembrane region" description="Helical" evidence="7">
    <location>
        <begin position="279"/>
        <end position="299"/>
    </location>
</feature>
<feature type="transmembrane region" description="Helical" evidence="7">
    <location>
        <begin position="27"/>
        <end position="55"/>
    </location>
</feature>
<name>A0A9D1UAY9_9FIRM</name>
<comment type="similarity">
    <text evidence="7">Belongs to the binding-protein-dependent transport system permease family.</text>
</comment>
<evidence type="ECO:0000256" key="5">
    <source>
        <dbReference type="ARBA" id="ARBA00022989"/>
    </source>
</evidence>